<accession>L9ZUZ5</accession>
<dbReference type="Proteomes" id="UP000011519">
    <property type="component" value="Unassembled WGS sequence"/>
</dbReference>
<proteinExistence type="predicted"/>
<dbReference type="RefSeq" id="WP_006653661.1">
    <property type="nucleotide sequence ID" value="NZ_AOIM01000035.1"/>
</dbReference>
<sequence>MNRRQFLQATASTAVLLTGCLSLPAADDEDPAVVVEEVLIDNTIEEAQTLELELEYDGEILHAATHEIDAAEGSLTGGMEVDVDLPTEPGEFVVRTAIGETTRESNIADKHGNGCITVQVWVEPDEVPSILTRHDGTECLE</sequence>
<gene>
    <name evidence="1" type="ORF">C483_12423</name>
</gene>
<organism evidence="1 2">
    <name type="scientific">Natrialba hulunbeirensis JCM 10989</name>
    <dbReference type="NCBI Taxonomy" id="1227493"/>
    <lineage>
        <taxon>Archaea</taxon>
        <taxon>Methanobacteriati</taxon>
        <taxon>Methanobacteriota</taxon>
        <taxon>Stenosarchaea group</taxon>
        <taxon>Halobacteria</taxon>
        <taxon>Halobacteriales</taxon>
        <taxon>Natrialbaceae</taxon>
        <taxon>Natrialba</taxon>
    </lineage>
</organism>
<evidence type="ECO:0000313" key="2">
    <source>
        <dbReference type="Proteomes" id="UP000011519"/>
    </source>
</evidence>
<dbReference type="PATRIC" id="fig|1227493.4.peg.2485"/>
<evidence type="ECO:0000313" key="1">
    <source>
        <dbReference type="EMBL" id="ELY90315.1"/>
    </source>
</evidence>
<reference evidence="1 2" key="1">
    <citation type="journal article" date="2014" name="PLoS Genet.">
        <title>Phylogenetically driven sequencing of extremely halophilic archaea reveals strategies for static and dynamic osmo-response.</title>
        <authorList>
            <person name="Becker E.A."/>
            <person name="Seitzer P.M."/>
            <person name="Tritt A."/>
            <person name="Larsen D."/>
            <person name="Krusor M."/>
            <person name="Yao A.I."/>
            <person name="Wu D."/>
            <person name="Madern D."/>
            <person name="Eisen J.A."/>
            <person name="Darling A.E."/>
            <person name="Facciotti M.T."/>
        </authorList>
    </citation>
    <scope>NUCLEOTIDE SEQUENCE [LARGE SCALE GENOMIC DNA]</scope>
    <source>
        <strain evidence="1 2">JCM 10989</strain>
    </source>
</reference>
<dbReference type="OrthoDB" id="377441at2157"/>
<keyword evidence="2" id="KW-1185">Reference proteome</keyword>
<dbReference type="AlphaFoldDB" id="L9ZUZ5"/>
<name>L9ZUZ5_9EURY</name>
<dbReference type="PROSITE" id="PS51257">
    <property type="entry name" value="PROKAR_LIPOPROTEIN"/>
    <property type="match status" value="1"/>
</dbReference>
<dbReference type="STRING" id="1227493.C483_12423"/>
<comment type="caution">
    <text evidence="1">The sequence shown here is derived from an EMBL/GenBank/DDBJ whole genome shotgun (WGS) entry which is preliminary data.</text>
</comment>
<protein>
    <submittedName>
        <fullName evidence="1">Uncharacterized protein</fullName>
    </submittedName>
</protein>
<dbReference type="EMBL" id="AOIM01000035">
    <property type="protein sequence ID" value="ELY90315.1"/>
    <property type="molecule type" value="Genomic_DNA"/>
</dbReference>